<dbReference type="EMBL" id="VEPZ02000597">
    <property type="protein sequence ID" value="KAE8721790.1"/>
    <property type="molecule type" value="Genomic_DNA"/>
</dbReference>
<evidence type="ECO:0000259" key="5">
    <source>
        <dbReference type="Pfam" id="PF00155"/>
    </source>
</evidence>
<dbReference type="GO" id="GO:0030170">
    <property type="term" value="F:pyridoxal phosphate binding"/>
    <property type="evidence" value="ECO:0007669"/>
    <property type="project" value="InterPro"/>
</dbReference>
<dbReference type="CDD" id="cd00609">
    <property type="entry name" value="AAT_like"/>
    <property type="match status" value="1"/>
</dbReference>
<dbReference type="GO" id="GO:0008483">
    <property type="term" value="F:transaminase activity"/>
    <property type="evidence" value="ECO:0007669"/>
    <property type="project" value="UniProtKB-KW"/>
</dbReference>
<dbReference type="InterPro" id="IPR015421">
    <property type="entry name" value="PyrdxlP-dep_Trfase_major"/>
</dbReference>
<keyword evidence="4" id="KW-0663">Pyridoxal phosphate</keyword>
<accession>A0A6A3BY77</accession>
<dbReference type="InterPro" id="IPR019942">
    <property type="entry name" value="DapL/ALD1"/>
</dbReference>
<dbReference type="Pfam" id="PF00155">
    <property type="entry name" value="Aminotran_1_2"/>
    <property type="match status" value="1"/>
</dbReference>
<comment type="caution">
    <text evidence="6">The sequence shown here is derived from an EMBL/GenBank/DDBJ whole genome shotgun (WGS) entry which is preliminary data.</text>
</comment>
<dbReference type="InterPro" id="IPR015422">
    <property type="entry name" value="PyrdxlP-dep_Trfase_small"/>
</dbReference>
<dbReference type="InterPro" id="IPR015424">
    <property type="entry name" value="PyrdxlP-dep_Trfase"/>
</dbReference>
<proteinExistence type="predicted"/>
<reference evidence="6" key="1">
    <citation type="submission" date="2019-09" db="EMBL/GenBank/DDBJ databases">
        <title>Draft genome information of white flower Hibiscus syriacus.</title>
        <authorList>
            <person name="Kim Y.-M."/>
        </authorList>
    </citation>
    <scope>NUCLEOTIDE SEQUENCE [LARGE SCALE GENOMIC DNA]</scope>
    <source>
        <strain evidence="6">YM2019G1</strain>
    </source>
</reference>
<comment type="cofactor">
    <cofactor evidence="1">
        <name>pyridoxal 5'-phosphate</name>
        <dbReference type="ChEBI" id="CHEBI:597326"/>
    </cofactor>
</comment>
<dbReference type="AlphaFoldDB" id="A0A6A3BY77"/>
<dbReference type="Gene3D" id="3.40.640.10">
    <property type="entry name" value="Type I PLP-dependent aspartate aminotransferase-like (Major domain)"/>
    <property type="match status" value="1"/>
</dbReference>
<keyword evidence="3" id="KW-0808">Transferase</keyword>
<evidence type="ECO:0000256" key="2">
    <source>
        <dbReference type="ARBA" id="ARBA00022576"/>
    </source>
</evidence>
<keyword evidence="2" id="KW-0032">Aminotransferase</keyword>
<evidence type="ECO:0000313" key="6">
    <source>
        <dbReference type="EMBL" id="KAE8721790.1"/>
    </source>
</evidence>
<sequence length="185" mass="20673">MQLGPQSNFFPDLTITPGTDIIFFCSPNNPTGHAATRKQLQQLVEFARDNGSIIIFDSAYSTYISDDNPKSIFEIPGAKESLKSSCSLVGFLSYMTSTALYMQLLQWSIQYSSGWWPSMRLSRRFSGDAISAVIDYYKENAKILVDTFASINLEVYGGVNAPYVWVRFPGSKSWDVSAETLEKTV</sequence>
<evidence type="ECO:0000256" key="4">
    <source>
        <dbReference type="ARBA" id="ARBA00022898"/>
    </source>
</evidence>
<organism evidence="6 7">
    <name type="scientific">Hibiscus syriacus</name>
    <name type="common">Rose of Sharon</name>
    <dbReference type="NCBI Taxonomy" id="106335"/>
    <lineage>
        <taxon>Eukaryota</taxon>
        <taxon>Viridiplantae</taxon>
        <taxon>Streptophyta</taxon>
        <taxon>Embryophyta</taxon>
        <taxon>Tracheophyta</taxon>
        <taxon>Spermatophyta</taxon>
        <taxon>Magnoliopsida</taxon>
        <taxon>eudicotyledons</taxon>
        <taxon>Gunneridae</taxon>
        <taxon>Pentapetalae</taxon>
        <taxon>rosids</taxon>
        <taxon>malvids</taxon>
        <taxon>Malvales</taxon>
        <taxon>Malvaceae</taxon>
        <taxon>Malvoideae</taxon>
        <taxon>Hibiscus</taxon>
    </lineage>
</organism>
<dbReference type="SUPFAM" id="SSF53383">
    <property type="entry name" value="PLP-dependent transferases"/>
    <property type="match status" value="1"/>
</dbReference>
<dbReference type="Proteomes" id="UP000436088">
    <property type="component" value="Unassembled WGS sequence"/>
</dbReference>
<evidence type="ECO:0000256" key="3">
    <source>
        <dbReference type="ARBA" id="ARBA00022679"/>
    </source>
</evidence>
<evidence type="ECO:0000256" key="1">
    <source>
        <dbReference type="ARBA" id="ARBA00001933"/>
    </source>
</evidence>
<name>A0A6A3BY77_HIBSY</name>
<keyword evidence="7" id="KW-1185">Reference proteome</keyword>
<protein>
    <submittedName>
        <fullName evidence="6">Transducin/WD40 repeat-like superfamily protein</fullName>
    </submittedName>
</protein>
<gene>
    <name evidence="6" type="ORF">F3Y22_tig00015125pilonHSYRG00006</name>
</gene>
<feature type="domain" description="Aminotransferase class I/classII large" evidence="5">
    <location>
        <begin position="18"/>
        <end position="68"/>
    </location>
</feature>
<evidence type="ECO:0000313" key="7">
    <source>
        <dbReference type="Proteomes" id="UP000436088"/>
    </source>
</evidence>
<dbReference type="Gene3D" id="3.90.1150.10">
    <property type="entry name" value="Aspartate Aminotransferase, domain 1"/>
    <property type="match status" value="1"/>
</dbReference>
<dbReference type="PANTHER" id="PTHR43144">
    <property type="entry name" value="AMINOTRANSFERASE"/>
    <property type="match status" value="1"/>
</dbReference>
<dbReference type="InterPro" id="IPR004839">
    <property type="entry name" value="Aminotransferase_I/II_large"/>
</dbReference>